<sequence length="766" mass="86115">MSSYRPSYPPRRGNGGHNNSRDNRNHGRYDSRPSHHPPPPGAGDTWRNPWPEDREYLRHRCSSRSRSPPPRLLNHYDSYKGADAGRRSGAFDGYRPDTRPPQGDFTFRMDKPSGVGEAASGDSYRPYQGNDRRRAGRARGGPYRGRGRGAYQKIIPAERELLRARRDGIDDENLVAEGDGGIVYRDVDELSDDEEADMEISDNSDDESGEPSTKRARRSGNDESGNSIPKWSNPDPYTALPPPDAAERKKRDMVKMIRKARVDETAADKLAASTEAEEFISFDLDEPGGNDNGNAEEEEIILPPSDPPSPPSSPPPPPPRPAVQSSHDIAREPPSGPRADRDGRYPHNASAASTAPSTPANKPSSLPAKPLVADDSLGSRKRTADDHIKPPTYGPLKKINRMPVGGAILPEWQVTKDEDPTPWIQADHSKTSDMSVWLHKEIVDFYEVVRPRDFEHEMRTQLVERLRRSLRTSQFYRDCDVRPFGSYMSGLYLPTADMDLVVCAQSWLNGAHSHFFGMRALRAFGKFLSQKNITHYNSMEFIASAKVPLVKYIDSITGLRVDISFDRLDGPQAVKTFAEWKEQFPAMPILVTMIKHFLAMRGLNEPVNGGIGSFTMTCMVVSMLQLMPQVQSRNLIPEHHLGEMLMEFFDLYGNRFDYVNTAIRMKPPGYMHKARVREVVYKNTDRISVIDPNNPANDISGGSSNAGRILEEFSIAHSMLKQRINELTQQSSRVKRSASILETIYAGNYSSFRLQRAHLRKLYDDR</sequence>
<dbReference type="EC" id="2.7.7.19" evidence="2"/>
<gene>
    <name evidence="8" type="primary">PAP2</name>
    <name evidence="8" type="ORF">CTA1_7262</name>
</gene>
<keyword evidence="4" id="KW-0460">Magnesium</keyword>
<evidence type="ECO:0000259" key="7">
    <source>
        <dbReference type="Pfam" id="PF22600"/>
    </source>
</evidence>
<protein>
    <recommendedName>
        <fullName evidence="2">polynucleotide adenylyltransferase</fullName>
        <ecNumber evidence="2">2.7.7.19</ecNumber>
    </recommendedName>
</protein>
<dbReference type="PANTHER" id="PTHR23092:SF15">
    <property type="entry name" value="INACTIVE NON-CANONICAL POLY(A) RNA POLYMERASE PROTEIN TRF4-2-RELATED"/>
    <property type="match status" value="1"/>
</dbReference>
<feature type="domain" description="PAP-associated" evidence="6">
    <location>
        <begin position="640"/>
        <end position="697"/>
    </location>
</feature>
<dbReference type="GO" id="GO:0003729">
    <property type="term" value="F:mRNA binding"/>
    <property type="evidence" value="ECO:0007669"/>
    <property type="project" value="TreeGrafter"/>
</dbReference>
<dbReference type="GO" id="GO:0031123">
    <property type="term" value="P:RNA 3'-end processing"/>
    <property type="evidence" value="ECO:0007669"/>
    <property type="project" value="TreeGrafter"/>
</dbReference>
<dbReference type="Gene3D" id="3.30.460.10">
    <property type="entry name" value="Beta Polymerase, domain 2"/>
    <property type="match status" value="1"/>
</dbReference>
<evidence type="ECO:0000256" key="4">
    <source>
        <dbReference type="ARBA" id="ARBA00022842"/>
    </source>
</evidence>
<feature type="region of interest" description="Disordered" evidence="5">
    <location>
        <begin position="275"/>
        <end position="399"/>
    </location>
</feature>
<dbReference type="InterPro" id="IPR043519">
    <property type="entry name" value="NT_sf"/>
</dbReference>
<dbReference type="SUPFAM" id="SSF81301">
    <property type="entry name" value="Nucleotidyltransferase"/>
    <property type="match status" value="1"/>
</dbReference>
<dbReference type="AlphaFoldDB" id="A0A4U6XB34"/>
<dbReference type="Pfam" id="PF22600">
    <property type="entry name" value="MTPAP-like_central"/>
    <property type="match status" value="1"/>
</dbReference>
<comment type="similarity">
    <text evidence="1">Belongs to the DNA polymerase type-B-like family.</text>
</comment>
<dbReference type="GO" id="GO:0046872">
    <property type="term" value="F:metal ion binding"/>
    <property type="evidence" value="ECO:0007669"/>
    <property type="project" value="UniProtKB-KW"/>
</dbReference>
<feature type="compositionally biased region" description="Pro residues" evidence="5">
    <location>
        <begin position="304"/>
        <end position="321"/>
    </location>
</feature>
<proteinExistence type="inferred from homology"/>
<evidence type="ECO:0000313" key="9">
    <source>
        <dbReference type="Proteomes" id="UP000310108"/>
    </source>
</evidence>
<dbReference type="GO" id="GO:0031499">
    <property type="term" value="C:TRAMP complex"/>
    <property type="evidence" value="ECO:0007669"/>
    <property type="project" value="TreeGrafter"/>
</dbReference>
<keyword evidence="9" id="KW-1185">Reference proteome</keyword>
<dbReference type="Pfam" id="PF03828">
    <property type="entry name" value="PAP_assoc"/>
    <property type="match status" value="1"/>
</dbReference>
<dbReference type="InterPro" id="IPR002058">
    <property type="entry name" value="PAP_assoc"/>
</dbReference>
<dbReference type="InterPro" id="IPR045862">
    <property type="entry name" value="Trf4-like"/>
</dbReference>
<dbReference type="Proteomes" id="UP000310108">
    <property type="component" value="Unassembled WGS sequence"/>
</dbReference>
<dbReference type="CDD" id="cd05402">
    <property type="entry name" value="NT_PAP_TUTase"/>
    <property type="match status" value="1"/>
</dbReference>
<feature type="compositionally biased region" description="Acidic residues" evidence="5">
    <location>
        <begin position="189"/>
        <end position="209"/>
    </location>
</feature>
<feature type="compositionally biased region" description="Low complexity" evidence="5">
    <location>
        <begin position="348"/>
        <end position="365"/>
    </location>
</feature>
<dbReference type="Gene3D" id="1.10.1410.10">
    <property type="match status" value="1"/>
</dbReference>
<dbReference type="GO" id="GO:0043634">
    <property type="term" value="P:polyadenylation-dependent ncRNA catabolic process"/>
    <property type="evidence" value="ECO:0007669"/>
    <property type="project" value="TreeGrafter"/>
</dbReference>
<dbReference type="SUPFAM" id="SSF81631">
    <property type="entry name" value="PAP/OAS1 substrate-binding domain"/>
    <property type="match status" value="1"/>
</dbReference>
<comment type="caution">
    <text evidence="8">The sequence shown here is derived from an EMBL/GenBank/DDBJ whole genome shotgun (WGS) entry which is preliminary data.</text>
</comment>
<feature type="compositionally biased region" description="Basic and acidic residues" evidence="5">
    <location>
        <begin position="77"/>
        <end position="86"/>
    </location>
</feature>
<keyword evidence="3" id="KW-0479">Metal-binding</keyword>
<evidence type="ECO:0000256" key="1">
    <source>
        <dbReference type="ARBA" id="ARBA00008593"/>
    </source>
</evidence>
<evidence type="ECO:0000256" key="3">
    <source>
        <dbReference type="ARBA" id="ARBA00022723"/>
    </source>
</evidence>
<feature type="region of interest" description="Disordered" evidence="5">
    <location>
        <begin position="1"/>
        <end position="151"/>
    </location>
</feature>
<evidence type="ECO:0000313" key="8">
    <source>
        <dbReference type="EMBL" id="TKW52329.1"/>
    </source>
</evidence>
<dbReference type="GO" id="GO:0010605">
    <property type="term" value="P:negative regulation of macromolecule metabolic process"/>
    <property type="evidence" value="ECO:0007669"/>
    <property type="project" value="UniProtKB-ARBA"/>
</dbReference>
<feature type="domain" description="Poly(A) RNA polymerase mitochondrial-like central palm" evidence="7">
    <location>
        <begin position="438"/>
        <end position="570"/>
    </location>
</feature>
<evidence type="ECO:0000256" key="2">
    <source>
        <dbReference type="ARBA" id="ARBA00012388"/>
    </source>
</evidence>
<dbReference type="EMBL" id="PJEX01000246">
    <property type="protein sequence ID" value="TKW52329.1"/>
    <property type="molecule type" value="Genomic_DNA"/>
</dbReference>
<reference evidence="8 9" key="1">
    <citation type="journal article" date="2019" name="PLoS ONE">
        <title>Comparative genome analysis indicates high evolutionary potential of pathogenicity genes in Colletotrichum tanaceti.</title>
        <authorList>
            <person name="Lelwala R.V."/>
            <person name="Korhonen P.K."/>
            <person name="Young N.D."/>
            <person name="Scott J.B."/>
            <person name="Ades P.A."/>
            <person name="Gasser R.B."/>
            <person name="Taylor P.W.J."/>
        </authorList>
    </citation>
    <scope>NUCLEOTIDE SEQUENCE [LARGE SCALE GENOMIC DNA]</scope>
    <source>
        <strain evidence="8">BRIP57314</strain>
    </source>
</reference>
<organism evidence="8 9">
    <name type="scientific">Colletotrichum tanaceti</name>
    <dbReference type="NCBI Taxonomy" id="1306861"/>
    <lineage>
        <taxon>Eukaryota</taxon>
        <taxon>Fungi</taxon>
        <taxon>Dikarya</taxon>
        <taxon>Ascomycota</taxon>
        <taxon>Pezizomycotina</taxon>
        <taxon>Sordariomycetes</taxon>
        <taxon>Hypocreomycetidae</taxon>
        <taxon>Glomerellales</taxon>
        <taxon>Glomerellaceae</taxon>
        <taxon>Colletotrichum</taxon>
        <taxon>Colletotrichum destructivum species complex</taxon>
    </lineage>
</organism>
<dbReference type="STRING" id="1306861.A0A4U6XB34"/>
<dbReference type="GO" id="GO:1990817">
    <property type="term" value="F:poly(A) RNA polymerase activity"/>
    <property type="evidence" value="ECO:0007669"/>
    <property type="project" value="UniProtKB-EC"/>
</dbReference>
<accession>A0A4U6XB34</accession>
<feature type="compositionally biased region" description="Basic and acidic residues" evidence="5">
    <location>
        <begin position="19"/>
        <end position="33"/>
    </location>
</feature>
<feature type="compositionally biased region" description="Acidic residues" evidence="5">
    <location>
        <begin position="275"/>
        <end position="300"/>
    </location>
</feature>
<dbReference type="InterPro" id="IPR054708">
    <property type="entry name" value="MTPAP-like_central"/>
</dbReference>
<evidence type="ECO:0000259" key="6">
    <source>
        <dbReference type="Pfam" id="PF03828"/>
    </source>
</evidence>
<evidence type="ECO:0000256" key="5">
    <source>
        <dbReference type="SAM" id="MobiDB-lite"/>
    </source>
</evidence>
<feature type="region of interest" description="Disordered" evidence="5">
    <location>
        <begin position="165"/>
        <end position="252"/>
    </location>
</feature>
<dbReference type="GO" id="GO:0005730">
    <property type="term" value="C:nucleolus"/>
    <property type="evidence" value="ECO:0007669"/>
    <property type="project" value="TreeGrafter"/>
</dbReference>
<dbReference type="PANTHER" id="PTHR23092">
    <property type="entry name" value="POLY(A) RNA POLYMERASE"/>
    <property type="match status" value="1"/>
</dbReference>
<name>A0A4U6XB34_9PEZI</name>